<dbReference type="AlphaFoldDB" id="A0AAV8YH70"/>
<proteinExistence type="predicted"/>
<protein>
    <submittedName>
        <fullName evidence="1">Uncharacterized protein</fullName>
    </submittedName>
</protein>
<accession>A0AAV8YH70</accession>
<organism evidence="1 2">
    <name type="scientific">Aromia moschata</name>
    <dbReference type="NCBI Taxonomy" id="1265417"/>
    <lineage>
        <taxon>Eukaryota</taxon>
        <taxon>Metazoa</taxon>
        <taxon>Ecdysozoa</taxon>
        <taxon>Arthropoda</taxon>
        <taxon>Hexapoda</taxon>
        <taxon>Insecta</taxon>
        <taxon>Pterygota</taxon>
        <taxon>Neoptera</taxon>
        <taxon>Endopterygota</taxon>
        <taxon>Coleoptera</taxon>
        <taxon>Polyphaga</taxon>
        <taxon>Cucujiformia</taxon>
        <taxon>Chrysomeloidea</taxon>
        <taxon>Cerambycidae</taxon>
        <taxon>Cerambycinae</taxon>
        <taxon>Callichromatini</taxon>
        <taxon>Aromia</taxon>
    </lineage>
</organism>
<dbReference type="Proteomes" id="UP001162162">
    <property type="component" value="Unassembled WGS sequence"/>
</dbReference>
<gene>
    <name evidence="1" type="ORF">NQ318_012677</name>
</gene>
<evidence type="ECO:0000313" key="1">
    <source>
        <dbReference type="EMBL" id="KAJ8950815.1"/>
    </source>
</evidence>
<evidence type="ECO:0000313" key="2">
    <source>
        <dbReference type="Proteomes" id="UP001162162"/>
    </source>
</evidence>
<dbReference type="EMBL" id="JAPWTK010000094">
    <property type="protein sequence ID" value="KAJ8950815.1"/>
    <property type="molecule type" value="Genomic_DNA"/>
</dbReference>
<keyword evidence="2" id="KW-1185">Reference proteome</keyword>
<sequence length="78" mass="9266">MIVACCPFAKLDITILLELHDKPIWLSTDETMDTIAVTGQLKTLTGWKKSIRSILKRVGWYGWKQHHRTIFHKRKFKW</sequence>
<name>A0AAV8YH70_9CUCU</name>
<reference evidence="1" key="1">
    <citation type="journal article" date="2023" name="Insect Mol. Biol.">
        <title>Genome sequencing provides insights into the evolution of gene families encoding plant cell wall-degrading enzymes in longhorned beetles.</title>
        <authorList>
            <person name="Shin N.R."/>
            <person name="Okamura Y."/>
            <person name="Kirsch R."/>
            <person name="Pauchet Y."/>
        </authorList>
    </citation>
    <scope>NUCLEOTIDE SEQUENCE</scope>
    <source>
        <strain evidence="1">AMC_N1</strain>
    </source>
</reference>
<comment type="caution">
    <text evidence="1">The sequence shown here is derived from an EMBL/GenBank/DDBJ whole genome shotgun (WGS) entry which is preliminary data.</text>
</comment>